<organism evidence="1">
    <name type="scientific">Candidatus Kentrum sp. LPFa</name>
    <dbReference type="NCBI Taxonomy" id="2126335"/>
    <lineage>
        <taxon>Bacteria</taxon>
        <taxon>Pseudomonadati</taxon>
        <taxon>Pseudomonadota</taxon>
        <taxon>Gammaproteobacteria</taxon>
        <taxon>Candidatus Kentrum</taxon>
    </lineage>
</organism>
<proteinExistence type="predicted"/>
<dbReference type="EMBL" id="CAADFP010000404">
    <property type="protein sequence ID" value="VFK35661.1"/>
    <property type="molecule type" value="Genomic_DNA"/>
</dbReference>
<dbReference type="EMBL" id="CAADFM010000430">
    <property type="protein sequence ID" value="VFK24640.1"/>
    <property type="molecule type" value="Genomic_DNA"/>
</dbReference>
<evidence type="ECO:0000313" key="1">
    <source>
        <dbReference type="EMBL" id="VFK24640.1"/>
    </source>
</evidence>
<protein>
    <submittedName>
        <fullName evidence="1">Uncharacterized protein</fullName>
    </submittedName>
</protein>
<dbReference type="AlphaFoldDB" id="A0A450X5Z7"/>
<gene>
    <name evidence="1" type="ORF">BECKLPF1236A_GA0070988_104303</name>
    <name evidence="2" type="ORF">BECKLPF1236C_GA0070990_104043</name>
</gene>
<evidence type="ECO:0000313" key="2">
    <source>
        <dbReference type="EMBL" id="VFK35661.1"/>
    </source>
</evidence>
<accession>A0A450X5Z7</accession>
<name>A0A450X5Z7_9GAMM</name>
<reference evidence="1" key="1">
    <citation type="submission" date="2019-02" db="EMBL/GenBank/DDBJ databases">
        <authorList>
            <person name="Gruber-Vodicka R. H."/>
            <person name="Seah K. B. B."/>
        </authorList>
    </citation>
    <scope>NUCLEOTIDE SEQUENCE</scope>
    <source>
        <strain evidence="1">BECK_S312</strain>
        <strain evidence="2">BECK_S426</strain>
    </source>
</reference>
<sequence length="74" mass="7594">MPPWCQQIAQLWGIQGSQPAYVGASQDLTENICADDGAGVTDIVLDAGDRYAIHNVGALGAQGLGSDLSVVASH</sequence>